<organism evidence="2 3">
    <name type="scientific">Streptomyces polygonati</name>
    <dbReference type="NCBI Taxonomy" id="1617087"/>
    <lineage>
        <taxon>Bacteria</taxon>
        <taxon>Bacillati</taxon>
        <taxon>Actinomycetota</taxon>
        <taxon>Actinomycetes</taxon>
        <taxon>Kitasatosporales</taxon>
        <taxon>Streptomycetaceae</taxon>
        <taxon>Streptomyces</taxon>
    </lineage>
</organism>
<dbReference type="EMBL" id="JBHSBB010000007">
    <property type="protein sequence ID" value="MFC4031381.1"/>
    <property type="molecule type" value="Genomic_DNA"/>
</dbReference>
<dbReference type="Proteomes" id="UP001595765">
    <property type="component" value="Unassembled WGS sequence"/>
</dbReference>
<dbReference type="InterPro" id="IPR024787">
    <property type="entry name" value="EcsC"/>
</dbReference>
<evidence type="ECO:0000256" key="1">
    <source>
        <dbReference type="SAM" id="MobiDB-lite"/>
    </source>
</evidence>
<comment type="caution">
    <text evidence="2">The sequence shown here is derived from an EMBL/GenBank/DDBJ whole genome shotgun (WGS) entry which is preliminary data.</text>
</comment>
<name>A0ABV8HMI3_9ACTN</name>
<reference evidence="3" key="1">
    <citation type="journal article" date="2019" name="Int. J. Syst. Evol. Microbiol.">
        <title>The Global Catalogue of Microorganisms (GCM) 10K type strain sequencing project: providing services to taxonomists for standard genome sequencing and annotation.</title>
        <authorList>
            <consortium name="The Broad Institute Genomics Platform"/>
            <consortium name="The Broad Institute Genome Sequencing Center for Infectious Disease"/>
            <person name="Wu L."/>
            <person name="Ma J."/>
        </authorList>
    </citation>
    <scope>NUCLEOTIDE SEQUENCE [LARGE SCALE GENOMIC DNA]</scope>
    <source>
        <strain evidence="3">CGMCC 4.7237</strain>
    </source>
</reference>
<feature type="compositionally biased region" description="Basic and acidic residues" evidence="1">
    <location>
        <begin position="357"/>
        <end position="366"/>
    </location>
</feature>
<proteinExistence type="predicted"/>
<evidence type="ECO:0000313" key="3">
    <source>
        <dbReference type="Proteomes" id="UP001595765"/>
    </source>
</evidence>
<dbReference type="RefSeq" id="WP_386427471.1">
    <property type="nucleotide sequence ID" value="NZ_JBHSBB010000007.1"/>
</dbReference>
<protein>
    <submittedName>
        <fullName evidence="2">EcsC family protein</fullName>
    </submittedName>
</protein>
<accession>A0ABV8HMI3</accession>
<dbReference type="Pfam" id="PF12787">
    <property type="entry name" value="EcsC"/>
    <property type="match status" value="1"/>
</dbReference>
<evidence type="ECO:0000313" key="2">
    <source>
        <dbReference type="EMBL" id="MFC4031381.1"/>
    </source>
</evidence>
<sequence length="366" mass="39438">MTDYDRRAWAEIQEWKDKRLHARVGRRMPESLRKKAAAAGQAARRGAHVLPGSEKFEQLLKEGLESLFEQGFDLAVASVRTEKILAAYRAAGFEARVLPDIRALDLADIDRVKPNLALSYASVALIEGAGAGFAITGGEALTVTGAGPAMVVGVMVGDAAATLVGSLRLVAHTAAYYGFDTLSGDEQETAFSLGVLGVGVARRAQNKAAAYRELSRVKQLLAQRRFKWLEKFGKAGKIPKSRVTELITRVLTQLGFKATAQNVEKLLPVVGIGIGAGQNAAIFRRVASTADRLYRERWLAERYGLTASVPDVPEDGEAVPIAEILDEVEAEILEDWAAEEVEAEILESPEGEAGPESARDKGKVGE</sequence>
<keyword evidence="3" id="KW-1185">Reference proteome</keyword>
<gene>
    <name evidence="2" type="ORF">ACFO3J_07815</name>
</gene>
<feature type="region of interest" description="Disordered" evidence="1">
    <location>
        <begin position="344"/>
        <end position="366"/>
    </location>
</feature>